<feature type="region of interest" description="Disordered" evidence="1">
    <location>
        <begin position="79"/>
        <end position="104"/>
    </location>
</feature>
<comment type="caution">
    <text evidence="2">The sequence shown here is derived from an EMBL/GenBank/DDBJ whole genome shotgun (WGS) entry which is preliminary data.</text>
</comment>
<keyword evidence="3" id="KW-1185">Reference proteome</keyword>
<evidence type="ECO:0000313" key="3">
    <source>
        <dbReference type="Proteomes" id="UP000534286"/>
    </source>
</evidence>
<gene>
    <name evidence="2" type="ORF">FHR32_000285</name>
</gene>
<name>A0A7W7RPW4_9ACTN</name>
<sequence>MGARGGGGLKRSTATEGGGIPLGIVSAPANRHDPPLLGPTLDAALTQVKAMPDGVIAHLDAAYDNAPSRAVLEEPGLPVRSPARACPRRSRSVSAGWSSERTPG</sequence>
<dbReference type="AlphaFoldDB" id="A0A7W7RPW4"/>
<dbReference type="Proteomes" id="UP000534286">
    <property type="component" value="Unassembled WGS sequence"/>
</dbReference>
<reference evidence="2 3" key="1">
    <citation type="submission" date="2020-08" db="EMBL/GenBank/DDBJ databases">
        <title>Sequencing the genomes of 1000 actinobacteria strains.</title>
        <authorList>
            <person name="Klenk H.-P."/>
        </authorList>
    </citation>
    <scope>NUCLEOTIDE SEQUENCE [LARGE SCALE GENOMIC DNA]</scope>
    <source>
        <strain evidence="2 3">DSM 43023</strain>
    </source>
</reference>
<accession>A0A7W7RPW4</accession>
<organism evidence="2 3">
    <name type="scientific">Streptosporangium album</name>
    <dbReference type="NCBI Taxonomy" id="47479"/>
    <lineage>
        <taxon>Bacteria</taxon>
        <taxon>Bacillati</taxon>
        <taxon>Actinomycetota</taxon>
        <taxon>Actinomycetes</taxon>
        <taxon>Streptosporangiales</taxon>
        <taxon>Streptosporangiaceae</taxon>
        <taxon>Streptosporangium</taxon>
    </lineage>
</organism>
<feature type="region of interest" description="Disordered" evidence="1">
    <location>
        <begin position="1"/>
        <end position="32"/>
    </location>
</feature>
<evidence type="ECO:0000256" key="1">
    <source>
        <dbReference type="SAM" id="MobiDB-lite"/>
    </source>
</evidence>
<protein>
    <recommendedName>
        <fullName evidence="4">Transposase IS4-like domain-containing protein</fullName>
    </recommendedName>
</protein>
<dbReference type="EMBL" id="JACHJU010000001">
    <property type="protein sequence ID" value="MBB4935980.1"/>
    <property type="molecule type" value="Genomic_DNA"/>
</dbReference>
<evidence type="ECO:0000313" key="2">
    <source>
        <dbReference type="EMBL" id="MBB4935980.1"/>
    </source>
</evidence>
<proteinExistence type="predicted"/>
<evidence type="ECO:0008006" key="4">
    <source>
        <dbReference type="Google" id="ProtNLM"/>
    </source>
</evidence>